<keyword evidence="3" id="KW-1185">Reference proteome</keyword>
<dbReference type="InterPro" id="IPR036388">
    <property type="entry name" value="WH-like_DNA-bd_sf"/>
</dbReference>
<accession>A0ABX9S4V7</accession>
<feature type="domain" description="HTH marR-type" evidence="1">
    <location>
        <begin position="16"/>
        <end position="148"/>
    </location>
</feature>
<dbReference type="SUPFAM" id="SSF46785">
    <property type="entry name" value="Winged helix' DNA-binding domain"/>
    <property type="match status" value="1"/>
</dbReference>
<dbReference type="InterPro" id="IPR036390">
    <property type="entry name" value="WH_DNA-bd_sf"/>
</dbReference>
<proteinExistence type="predicted"/>
<dbReference type="EMBL" id="RBLI01000003">
    <property type="protein sequence ID" value="RKS42886.1"/>
    <property type="molecule type" value="Genomic_DNA"/>
</dbReference>
<dbReference type="GO" id="GO:0003677">
    <property type="term" value="F:DNA binding"/>
    <property type="evidence" value="ECO:0007669"/>
    <property type="project" value="UniProtKB-KW"/>
</dbReference>
<dbReference type="RefSeq" id="WP_258553419.1">
    <property type="nucleotide sequence ID" value="NZ_CP038205.1"/>
</dbReference>
<dbReference type="SMART" id="SM00347">
    <property type="entry name" value="HTH_MARR"/>
    <property type="match status" value="1"/>
</dbReference>
<gene>
    <name evidence="2" type="ORF">BDE18_3812</name>
</gene>
<dbReference type="PROSITE" id="PS50995">
    <property type="entry name" value="HTH_MARR_2"/>
    <property type="match status" value="1"/>
</dbReference>
<dbReference type="Proteomes" id="UP000273626">
    <property type="component" value="Unassembled WGS sequence"/>
</dbReference>
<dbReference type="PANTHER" id="PTHR33164">
    <property type="entry name" value="TRANSCRIPTIONAL REGULATOR, MARR FAMILY"/>
    <property type="match status" value="1"/>
</dbReference>
<sequence length="174" mass="19343">MGGNMGKTWSRSFRQGNAIYKLNLLATESIRSVEDRFIALVGLDVRTIRVLRLIGDNPGTTFAELTVMTGLERSLVSRLIQNLVRGGHVERRNDDADARRFGLFVTQAGQRVRDRADLLSARALEAVFEPLSPAEVQAFIATMDKLADWLDSPDYAQKVTRIFDSIDFGDSGPV</sequence>
<keyword evidence="2" id="KW-0238">DNA-binding</keyword>
<protein>
    <submittedName>
        <fullName evidence="2">DNA-binding MarR family transcriptional regulator</fullName>
    </submittedName>
</protein>
<reference evidence="2" key="1">
    <citation type="submission" date="2018-10" db="EMBL/GenBank/DDBJ databases">
        <title>Genomic Encyclopedia of Archaeal and Bacterial Type Strains, Phase II (KMG-II): from individual species to whole genera.</title>
        <authorList>
            <person name="Goeker M."/>
        </authorList>
    </citation>
    <scope>NUCLEOTIDE SEQUENCE [LARGE SCALE GENOMIC DNA]</scope>
    <source>
        <strain evidence="2">DSM 2944</strain>
    </source>
</reference>
<organism evidence="2 3">
    <name type="scientific">Paracoccus pantotrophus</name>
    <name type="common">Thiosphaera pantotropha</name>
    <dbReference type="NCBI Taxonomy" id="82367"/>
    <lineage>
        <taxon>Bacteria</taxon>
        <taxon>Pseudomonadati</taxon>
        <taxon>Pseudomonadota</taxon>
        <taxon>Alphaproteobacteria</taxon>
        <taxon>Rhodobacterales</taxon>
        <taxon>Paracoccaceae</taxon>
        <taxon>Paracoccus</taxon>
    </lineage>
</organism>
<dbReference type="InterPro" id="IPR039422">
    <property type="entry name" value="MarR/SlyA-like"/>
</dbReference>
<comment type="caution">
    <text evidence="2">The sequence shown here is derived from an EMBL/GenBank/DDBJ whole genome shotgun (WGS) entry which is preliminary data.</text>
</comment>
<dbReference type="Gene3D" id="1.10.10.10">
    <property type="entry name" value="Winged helix-like DNA-binding domain superfamily/Winged helix DNA-binding domain"/>
    <property type="match status" value="1"/>
</dbReference>
<dbReference type="PANTHER" id="PTHR33164:SF89">
    <property type="entry name" value="MARR FAMILY REGULATORY PROTEIN"/>
    <property type="match status" value="1"/>
</dbReference>
<dbReference type="Pfam" id="PF12802">
    <property type="entry name" value="MarR_2"/>
    <property type="match status" value="1"/>
</dbReference>
<evidence type="ECO:0000313" key="2">
    <source>
        <dbReference type="EMBL" id="RKS42886.1"/>
    </source>
</evidence>
<evidence type="ECO:0000313" key="3">
    <source>
        <dbReference type="Proteomes" id="UP000273626"/>
    </source>
</evidence>
<evidence type="ECO:0000259" key="1">
    <source>
        <dbReference type="PROSITE" id="PS50995"/>
    </source>
</evidence>
<dbReference type="InterPro" id="IPR000835">
    <property type="entry name" value="HTH_MarR-typ"/>
</dbReference>
<name>A0ABX9S4V7_PARPN</name>